<dbReference type="InterPro" id="IPR012340">
    <property type="entry name" value="NA-bd_OB-fold"/>
</dbReference>
<proteinExistence type="inferred from homology"/>
<dbReference type="InterPro" id="IPR022572">
    <property type="entry name" value="DNA_rep/recomb_RecO_N"/>
</dbReference>
<dbReference type="Gene3D" id="2.40.50.140">
    <property type="entry name" value="Nucleic acid-binding proteins"/>
    <property type="match status" value="1"/>
</dbReference>
<name>G8NS25_GRAMM</name>
<evidence type="ECO:0000256" key="4">
    <source>
        <dbReference type="ARBA" id="ARBA00023172"/>
    </source>
</evidence>
<reference evidence="9 10" key="1">
    <citation type="submission" date="2011-11" db="EMBL/GenBank/DDBJ databases">
        <title>Complete sequence of Granulicella mallensis MP5ACTX8.</title>
        <authorList>
            <consortium name="US DOE Joint Genome Institute"/>
            <person name="Lucas S."/>
            <person name="Copeland A."/>
            <person name="Lapidus A."/>
            <person name="Cheng J.-F."/>
            <person name="Goodwin L."/>
            <person name="Pitluck S."/>
            <person name="Peters L."/>
            <person name="Lu M."/>
            <person name="Detter J.C."/>
            <person name="Han C."/>
            <person name="Tapia R."/>
            <person name="Land M."/>
            <person name="Hauser L."/>
            <person name="Kyrpides N."/>
            <person name="Ivanova N."/>
            <person name="Mikhailova N."/>
            <person name="Pagani I."/>
            <person name="Rawat S."/>
            <person name="Mannisto M."/>
            <person name="Haggblom M."/>
            <person name="Woyke T."/>
        </authorList>
    </citation>
    <scope>NUCLEOTIDE SEQUENCE [LARGE SCALE GENOMIC DNA]</scope>
    <source>
        <strain evidence="10">ATCC BAA-1857 / DSM 23137 / MP5ACTX8</strain>
    </source>
</reference>
<evidence type="ECO:0000313" key="10">
    <source>
        <dbReference type="Proteomes" id="UP000007113"/>
    </source>
</evidence>
<evidence type="ECO:0000256" key="5">
    <source>
        <dbReference type="ARBA" id="ARBA00023204"/>
    </source>
</evidence>
<dbReference type="STRING" id="682795.AciX8_1897"/>
<dbReference type="RefSeq" id="WP_014265112.1">
    <property type="nucleotide sequence ID" value="NC_016631.1"/>
</dbReference>
<dbReference type="OrthoDB" id="9797083at2"/>
<dbReference type="AlphaFoldDB" id="G8NS25"/>
<evidence type="ECO:0000256" key="7">
    <source>
        <dbReference type="HAMAP-Rule" id="MF_00201"/>
    </source>
</evidence>
<dbReference type="InterPro" id="IPR003717">
    <property type="entry name" value="RecO"/>
</dbReference>
<evidence type="ECO:0000256" key="3">
    <source>
        <dbReference type="ARBA" id="ARBA00022763"/>
    </source>
</evidence>
<dbReference type="InterPro" id="IPR042242">
    <property type="entry name" value="RecO_C"/>
</dbReference>
<dbReference type="GO" id="GO:0006302">
    <property type="term" value="P:double-strand break repair"/>
    <property type="evidence" value="ECO:0007669"/>
    <property type="project" value="TreeGrafter"/>
</dbReference>
<dbReference type="EMBL" id="CP003130">
    <property type="protein sequence ID" value="AEU36233.1"/>
    <property type="molecule type" value="Genomic_DNA"/>
</dbReference>
<dbReference type="Pfam" id="PF11967">
    <property type="entry name" value="RecO_N"/>
    <property type="match status" value="1"/>
</dbReference>
<evidence type="ECO:0000256" key="6">
    <source>
        <dbReference type="ARBA" id="ARBA00033409"/>
    </source>
</evidence>
<dbReference type="SUPFAM" id="SSF50249">
    <property type="entry name" value="Nucleic acid-binding proteins"/>
    <property type="match status" value="1"/>
</dbReference>
<dbReference type="Proteomes" id="UP000007113">
    <property type="component" value="Chromosome"/>
</dbReference>
<dbReference type="Pfam" id="PF02565">
    <property type="entry name" value="RecO_C"/>
    <property type="match status" value="1"/>
</dbReference>
<gene>
    <name evidence="7" type="primary">recO</name>
    <name evidence="9" type="ordered locus">AciX8_1897</name>
</gene>
<dbReference type="eggNOG" id="COG1381">
    <property type="taxonomic scope" value="Bacteria"/>
</dbReference>
<dbReference type="HOGENOM" id="CLU_066632_1_0_0"/>
<feature type="domain" description="DNA replication/recombination mediator RecO N-terminal" evidence="8">
    <location>
        <begin position="10"/>
        <end position="83"/>
    </location>
</feature>
<evidence type="ECO:0000256" key="1">
    <source>
        <dbReference type="ARBA" id="ARBA00007452"/>
    </source>
</evidence>
<sequence length="249" mass="28206">MAEGRLIPHHGEAIVLRTWPFHEADLLISFFTRDQGKVKGVARHAMKSRRRFGGALEPATHVRAHYTERPRQELVRLDNFEILWSPLTAPVDYLRTAGLQLVVEVLEEAMPDLAPEDNIFRLALATLTAMQADSVWLPVTYFCLWMNRLMGWMPELGHCAVCGLDLRGQTVWWSPAGDGVTCHDDRRSGSRPLSAESVAESYRIARSSLPQLAEESWSEGRAKDLRAFAIGTLERHLERRLRSAVALQR</sequence>
<dbReference type="PANTHER" id="PTHR33991:SF1">
    <property type="entry name" value="DNA REPAIR PROTEIN RECO"/>
    <property type="match status" value="1"/>
</dbReference>
<comment type="function">
    <text evidence="7">Involved in DNA repair and RecF pathway recombination.</text>
</comment>
<dbReference type="GO" id="GO:0006310">
    <property type="term" value="P:DNA recombination"/>
    <property type="evidence" value="ECO:0007669"/>
    <property type="project" value="UniProtKB-UniRule"/>
</dbReference>
<accession>G8NS25</accession>
<evidence type="ECO:0000256" key="2">
    <source>
        <dbReference type="ARBA" id="ARBA00021310"/>
    </source>
</evidence>
<dbReference type="InterPro" id="IPR037278">
    <property type="entry name" value="ARFGAP/RecO"/>
</dbReference>
<keyword evidence="3 7" id="KW-0227">DNA damage</keyword>
<evidence type="ECO:0000313" key="9">
    <source>
        <dbReference type="EMBL" id="AEU36233.1"/>
    </source>
</evidence>
<organism evidence="9 10">
    <name type="scientific">Granulicella mallensis (strain ATCC BAA-1857 / DSM 23137 / MP5ACTX8)</name>
    <dbReference type="NCBI Taxonomy" id="682795"/>
    <lineage>
        <taxon>Bacteria</taxon>
        <taxon>Pseudomonadati</taxon>
        <taxon>Acidobacteriota</taxon>
        <taxon>Terriglobia</taxon>
        <taxon>Terriglobales</taxon>
        <taxon>Acidobacteriaceae</taxon>
        <taxon>Granulicella</taxon>
    </lineage>
</organism>
<dbReference type="HAMAP" id="MF_00201">
    <property type="entry name" value="RecO"/>
    <property type="match status" value="1"/>
</dbReference>
<keyword evidence="10" id="KW-1185">Reference proteome</keyword>
<dbReference type="NCBIfam" id="TIGR00613">
    <property type="entry name" value="reco"/>
    <property type="match status" value="1"/>
</dbReference>
<keyword evidence="5 7" id="KW-0234">DNA repair</keyword>
<keyword evidence="4 7" id="KW-0233">DNA recombination</keyword>
<dbReference type="KEGG" id="gma:AciX8_1897"/>
<dbReference type="SUPFAM" id="SSF57863">
    <property type="entry name" value="ArfGap/RecO-like zinc finger"/>
    <property type="match status" value="1"/>
</dbReference>
<dbReference type="Gene3D" id="1.20.1440.120">
    <property type="entry name" value="Recombination protein O, C-terminal domain"/>
    <property type="match status" value="1"/>
</dbReference>
<protein>
    <recommendedName>
        <fullName evidence="2 7">DNA repair protein RecO</fullName>
    </recommendedName>
    <alternativeName>
        <fullName evidence="6 7">Recombination protein O</fullName>
    </alternativeName>
</protein>
<dbReference type="PANTHER" id="PTHR33991">
    <property type="entry name" value="DNA REPAIR PROTEIN RECO"/>
    <property type="match status" value="1"/>
</dbReference>
<evidence type="ECO:0000259" key="8">
    <source>
        <dbReference type="Pfam" id="PF11967"/>
    </source>
</evidence>
<comment type="similarity">
    <text evidence="1 7">Belongs to the RecO family.</text>
</comment>
<dbReference type="GO" id="GO:0043590">
    <property type="term" value="C:bacterial nucleoid"/>
    <property type="evidence" value="ECO:0007669"/>
    <property type="project" value="TreeGrafter"/>
</dbReference>